<sequence>MTYPVEAGDDGYNTDGWDGPVVGAGLSNLSARTEDAIKAMLQDRVNNNSTLKEFSDKVFEGIDATLGVVLGPLAALVHKMFPHIDLSGITTTSGLLALVQKVPGLGDLVELITGIEDGDENDLGTYFLNIRRFFETVDFTDPDFDPAAAAKQFTEIVVKPFIDALTGLIGGEWLPEIPVGHIGLGTPNLVVNGAFNAEVSMAEVDGWDWDGTVDHTGTEGSGSAVCVADGTLKQLYTEKIGVSKDQKLDASVYVMYAGATSGSIQVQLAYYNGDTPGPVVVLGSISPSGSAGWAKIGGTHTVPDNVDSVAVVLVVSAAVTAGVVHFDDADLHKTGLLPQMLVDGLVQALTDLLNWLESLVDNVLAALGIDVSGSLVDRITHLADEFGDWLSSTESTAADLLNLVGKLLTDPASVIGPLAQTMITGLGTALNNLNTAINQIGDVLIGNIVTPISTAIGNVVDWFNSLVTFQNTTTSNQVNQQNFQIAALTQGYRNPTWVCRYPIGDVTYPEVMNMSIQVSGVTGAQSAGTAHTHAIDTNDVEANPASWRISQNTARLARITASSTTVWDTIGVTLNKDNGVVNNIYLELLREDATGATTVVSSAEVSAQLTDYDLDIYIEATLPGVIAQEGEMYWVRVRNSSTTTTGLWVRAMSWREGLANTCGYADSTLATKTSYTAAEMTTITTNSSSFPMMWALVATKNQAGNDQTHTDDYNRGTLGSLWFLKSDTSTNQITISSNRAAFAGLTDGSQNALYIRPTGGDRILVEGTLYETTVAVTGPRCGLLLNCSRDLSQVVYLGVNLNTAKIYTGPYNSLTERASVASLLNDTTWQLYYDPATGTYSVRKNGQDIGLSWADTGSLMKHGPNFRYGGIRISRSTAFNAGRIDNWTLKDWS</sequence>
<dbReference type="RefSeq" id="YP_010013940.1">
    <property type="nucleotide sequence ID" value="NC_053515.1"/>
</dbReference>
<organism evidence="1 2">
    <name type="scientific">Mycobacterium phage MrMagoo</name>
    <dbReference type="NCBI Taxonomy" id="1927020"/>
    <lineage>
        <taxon>Viruses</taxon>
        <taxon>Duplodnaviria</taxon>
        <taxon>Heunggongvirae</taxon>
        <taxon>Uroviricota</taxon>
        <taxon>Caudoviricetes</taxon>
        <taxon>Vilmaviridae</taxon>
        <taxon>Mclasvirinae</taxon>
        <taxon>Reyvirus</taxon>
        <taxon>Reyvirus mrmagoo</taxon>
    </lineage>
</organism>
<gene>
    <name evidence="1" type="primary">34</name>
    <name evidence="1" type="ORF">PBI_MRMAGOO_34</name>
</gene>
<evidence type="ECO:0000313" key="2">
    <source>
        <dbReference type="Proteomes" id="UP000225965"/>
    </source>
</evidence>
<reference evidence="1 2" key="1">
    <citation type="submission" date="2016-11" db="EMBL/GenBank/DDBJ databases">
        <authorList>
            <person name="Brown T."/>
            <person name="Davidson K."/>
            <person name="Doll Z."/>
            <person name="Jansson R."/>
            <person name="Janyszek T."/>
            <person name="Lwin C."/>
            <person name="Patil S."/>
            <person name="Piper J."/>
            <person name="Rajendiran N."/>
            <person name="Rittenhouse N.L."/>
            <person name="Younker T.P."/>
            <person name="Zhang J."/>
            <person name="Garlena R.A."/>
            <person name="Russell D.A."/>
            <person name="Pope W.H."/>
            <person name="Jacobs-Sera D."/>
            <person name="Hatfull G.F."/>
        </authorList>
    </citation>
    <scope>NUCLEOTIDE SEQUENCE [LARGE SCALE GENOMIC DNA]</scope>
</reference>
<evidence type="ECO:0000313" key="1">
    <source>
        <dbReference type="EMBL" id="APQ42139.1"/>
    </source>
</evidence>
<accession>A0A1L6BYH1</accession>
<dbReference type="KEGG" id="vg:63210599"/>
<name>A0A1L6BYH1_9CAUD</name>
<keyword evidence="2" id="KW-1185">Reference proteome</keyword>
<proteinExistence type="predicted"/>
<dbReference type="Proteomes" id="UP000225965">
    <property type="component" value="Segment"/>
</dbReference>
<dbReference type="Gene3D" id="2.60.120.260">
    <property type="entry name" value="Galactose-binding domain-like"/>
    <property type="match status" value="1"/>
</dbReference>
<dbReference type="GeneID" id="63210599"/>
<dbReference type="EMBL" id="KY223999">
    <property type="protein sequence ID" value="APQ42139.1"/>
    <property type="molecule type" value="Genomic_DNA"/>
</dbReference>
<protein>
    <submittedName>
        <fullName evidence="1">Minor tail protein</fullName>
    </submittedName>
</protein>